<accession>D0N0U7</accession>
<dbReference type="Proteomes" id="UP000006643">
    <property type="component" value="Unassembled WGS sequence"/>
</dbReference>
<dbReference type="EMBL" id="DS028122">
    <property type="protein sequence ID" value="EEY67260.1"/>
    <property type="molecule type" value="Genomic_DNA"/>
</dbReference>
<gene>
    <name evidence="1" type="ORF">PITG_04246</name>
</gene>
<organism evidence="1 2">
    <name type="scientific">Phytophthora infestans (strain T30-4)</name>
    <name type="common">Potato late blight agent</name>
    <dbReference type="NCBI Taxonomy" id="403677"/>
    <lineage>
        <taxon>Eukaryota</taxon>
        <taxon>Sar</taxon>
        <taxon>Stramenopiles</taxon>
        <taxon>Oomycota</taxon>
        <taxon>Peronosporomycetes</taxon>
        <taxon>Peronosporales</taxon>
        <taxon>Peronosporaceae</taxon>
        <taxon>Phytophthora</taxon>
    </lineage>
</organism>
<dbReference type="GeneID" id="9479781"/>
<dbReference type="AlphaFoldDB" id="D0N0U7"/>
<proteinExistence type="predicted"/>
<dbReference type="VEuPathDB" id="FungiDB:PITG_04246"/>
<reference evidence="2" key="1">
    <citation type="journal article" date="2009" name="Nature">
        <title>Genome sequence and analysis of the Irish potato famine pathogen Phytophthora infestans.</title>
        <authorList>
            <consortium name="The Broad Institute Genome Sequencing Platform"/>
            <person name="Haas B.J."/>
            <person name="Kamoun S."/>
            <person name="Zody M.C."/>
            <person name="Jiang R.H."/>
            <person name="Handsaker R.E."/>
            <person name="Cano L.M."/>
            <person name="Grabherr M."/>
            <person name="Kodira C.D."/>
            <person name="Raffaele S."/>
            <person name="Torto-Alalibo T."/>
            <person name="Bozkurt T.O."/>
            <person name="Ah-Fong A.M."/>
            <person name="Alvarado L."/>
            <person name="Anderson V.L."/>
            <person name="Armstrong M.R."/>
            <person name="Avrova A."/>
            <person name="Baxter L."/>
            <person name="Beynon J."/>
            <person name="Boevink P.C."/>
            <person name="Bollmann S.R."/>
            <person name="Bos J.I."/>
            <person name="Bulone V."/>
            <person name="Cai G."/>
            <person name="Cakir C."/>
            <person name="Carrington J.C."/>
            <person name="Chawner M."/>
            <person name="Conti L."/>
            <person name="Costanzo S."/>
            <person name="Ewan R."/>
            <person name="Fahlgren N."/>
            <person name="Fischbach M.A."/>
            <person name="Fugelstad J."/>
            <person name="Gilroy E.M."/>
            <person name="Gnerre S."/>
            <person name="Green P.J."/>
            <person name="Grenville-Briggs L.J."/>
            <person name="Griffith J."/>
            <person name="Grunwald N.J."/>
            <person name="Horn K."/>
            <person name="Horner N.R."/>
            <person name="Hu C.H."/>
            <person name="Huitema E."/>
            <person name="Jeong D.H."/>
            <person name="Jones A.M."/>
            <person name="Jones J.D."/>
            <person name="Jones R.W."/>
            <person name="Karlsson E.K."/>
            <person name="Kunjeti S.G."/>
            <person name="Lamour K."/>
            <person name="Liu Z."/>
            <person name="Ma L."/>
            <person name="Maclean D."/>
            <person name="Chibucos M.C."/>
            <person name="McDonald H."/>
            <person name="McWalters J."/>
            <person name="Meijer H.J."/>
            <person name="Morgan W."/>
            <person name="Morris P.F."/>
            <person name="Munro C.A."/>
            <person name="O'Neill K."/>
            <person name="Ospina-Giraldo M."/>
            <person name="Pinzon A."/>
            <person name="Pritchard L."/>
            <person name="Ramsahoye B."/>
            <person name="Ren Q."/>
            <person name="Restrepo S."/>
            <person name="Roy S."/>
            <person name="Sadanandom A."/>
            <person name="Savidor A."/>
            <person name="Schornack S."/>
            <person name="Schwartz D.C."/>
            <person name="Schumann U.D."/>
            <person name="Schwessinger B."/>
            <person name="Seyer L."/>
            <person name="Sharpe T."/>
            <person name="Silvar C."/>
            <person name="Song J."/>
            <person name="Studholme D.J."/>
            <person name="Sykes S."/>
            <person name="Thines M."/>
            <person name="van de Vondervoort P.J."/>
            <person name="Phuntumart V."/>
            <person name="Wawra S."/>
            <person name="Weide R."/>
            <person name="Win J."/>
            <person name="Young C."/>
            <person name="Zhou S."/>
            <person name="Fry W."/>
            <person name="Meyers B.C."/>
            <person name="van West P."/>
            <person name="Ristaino J."/>
            <person name="Govers F."/>
            <person name="Birch P.R."/>
            <person name="Whisson S.C."/>
            <person name="Judelson H.S."/>
            <person name="Nusbaum C."/>
        </authorList>
    </citation>
    <scope>NUCLEOTIDE SEQUENCE [LARGE SCALE GENOMIC DNA]</scope>
    <source>
        <strain evidence="2">T30-4</strain>
    </source>
</reference>
<evidence type="ECO:0000313" key="2">
    <source>
        <dbReference type="Proteomes" id="UP000006643"/>
    </source>
</evidence>
<evidence type="ECO:0000313" key="1">
    <source>
        <dbReference type="EMBL" id="EEY67260.1"/>
    </source>
</evidence>
<dbReference type="KEGG" id="pif:PITG_04246"/>
<protein>
    <submittedName>
        <fullName evidence="1">Uncharacterized protein</fullName>
    </submittedName>
</protein>
<dbReference type="HOGENOM" id="CLU_1597676_0_0_1"/>
<dbReference type="InParanoid" id="D0N0U7"/>
<sequence length="167" mass="17742">MKLGPDDVYSLMTWVKSDATEYDRSFTANDDADVYDGADVTSTVTRLTSTIGWAEGETVARQSAETARNGTVLTKCGIWLLTVLKDDSGVGIFEISGVGLNFKISGVGITRRLVVSASLRLDDVLLELSGASGSAQTDGRTGNASVDEDQGQSARKDVICIWVVNGQ</sequence>
<name>D0N0U7_PHYIT</name>
<keyword evidence="2" id="KW-1185">Reference proteome</keyword>
<dbReference type="RefSeq" id="XP_002905908.1">
    <property type="nucleotide sequence ID" value="XM_002905862.1"/>
</dbReference>